<dbReference type="KEGG" id="dpd:Deipe_2258"/>
<dbReference type="PANTHER" id="PTHR23028:SF53">
    <property type="entry name" value="ACYL_TRANSF_3 DOMAIN-CONTAINING PROTEIN"/>
    <property type="match status" value="1"/>
</dbReference>
<dbReference type="EMBL" id="CP003382">
    <property type="protein sequence ID" value="AFZ67739.1"/>
    <property type="molecule type" value="Genomic_DNA"/>
</dbReference>
<feature type="transmembrane region" description="Helical" evidence="2">
    <location>
        <begin position="300"/>
        <end position="322"/>
    </location>
</feature>
<feature type="transmembrane region" description="Helical" evidence="2">
    <location>
        <begin position="20"/>
        <end position="40"/>
    </location>
</feature>
<dbReference type="Pfam" id="PF01757">
    <property type="entry name" value="Acyl_transf_3"/>
    <property type="match status" value="1"/>
</dbReference>
<keyword evidence="4" id="KW-0808">Transferase</keyword>
<feature type="region of interest" description="Disordered" evidence="1">
    <location>
        <begin position="331"/>
        <end position="367"/>
    </location>
</feature>
<dbReference type="RefSeq" id="WP_015236042.1">
    <property type="nucleotide sequence ID" value="NC_019793.1"/>
</dbReference>
<feature type="transmembrane region" description="Helical" evidence="2">
    <location>
        <begin position="155"/>
        <end position="174"/>
    </location>
</feature>
<dbReference type="eggNOG" id="COG1835">
    <property type="taxonomic scope" value="Bacteria"/>
</dbReference>
<proteinExistence type="predicted"/>
<accession>L0A2R8</accession>
<feature type="transmembrane region" description="Helical" evidence="2">
    <location>
        <begin position="52"/>
        <end position="69"/>
    </location>
</feature>
<dbReference type="GO" id="GO:0016747">
    <property type="term" value="F:acyltransferase activity, transferring groups other than amino-acyl groups"/>
    <property type="evidence" value="ECO:0007669"/>
    <property type="project" value="InterPro"/>
</dbReference>
<reference evidence="5" key="1">
    <citation type="submission" date="2012-03" db="EMBL/GenBank/DDBJ databases">
        <title>Complete sequence of chromosome of Deinococcus peraridilitoris DSM 19664.</title>
        <authorList>
            <person name="Lucas S."/>
            <person name="Copeland A."/>
            <person name="Lapidus A."/>
            <person name="Glavina del Rio T."/>
            <person name="Dalin E."/>
            <person name="Tice H."/>
            <person name="Bruce D."/>
            <person name="Goodwin L."/>
            <person name="Pitluck S."/>
            <person name="Peters L."/>
            <person name="Mikhailova N."/>
            <person name="Lu M."/>
            <person name="Kyrpides N."/>
            <person name="Mavromatis K."/>
            <person name="Ivanova N."/>
            <person name="Brettin T."/>
            <person name="Detter J.C."/>
            <person name="Han C."/>
            <person name="Larimer F."/>
            <person name="Land M."/>
            <person name="Hauser L."/>
            <person name="Markowitz V."/>
            <person name="Cheng J.-F."/>
            <person name="Hugenholtz P."/>
            <person name="Woyke T."/>
            <person name="Wu D."/>
            <person name="Pukall R."/>
            <person name="Steenblock K."/>
            <person name="Brambilla E."/>
            <person name="Klenk H.-P."/>
            <person name="Eisen J.A."/>
        </authorList>
    </citation>
    <scope>NUCLEOTIDE SEQUENCE [LARGE SCALE GENOMIC DNA]</scope>
    <source>
        <strain evidence="5">DSM 19664 / LMG 22246 / CIP 109416 / KR-200</strain>
    </source>
</reference>
<dbReference type="InterPro" id="IPR002656">
    <property type="entry name" value="Acyl_transf_3_dom"/>
</dbReference>
<dbReference type="GO" id="GO:0000271">
    <property type="term" value="P:polysaccharide biosynthetic process"/>
    <property type="evidence" value="ECO:0007669"/>
    <property type="project" value="TreeGrafter"/>
</dbReference>
<feature type="transmembrane region" description="Helical" evidence="2">
    <location>
        <begin position="246"/>
        <end position="265"/>
    </location>
</feature>
<dbReference type="STRING" id="937777.Deipe_2258"/>
<evidence type="ECO:0000259" key="3">
    <source>
        <dbReference type="Pfam" id="PF01757"/>
    </source>
</evidence>
<dbReference type="HOGENOM" id="CLU_005679_0_1_0"/>
<name>L0A2R8_DEIPD</name>
<evidence type="ECO:0000313" key="4">
    <source>
        <dbReference type="EMBL" id="AFZ67739.1"/>
    </source>
</evidence>
<evidence type="ECO:0000313" key="5">
    <source>
        <dbReference type="Proteomes" id="UP000010467"/>
    </source>
</evidence>
<keyword evidence="2" id="KW-1133">Transmembrane helix</keyword>
<protein>
    <submittedName>
        <fullName evidence="4">Putative acyltransferase</fullName>
    </submittedName>
</protein>
<dbReference type="Proteomes" id="UP000010467">
    <property type="component" value="Chromosome"/>
</dbReference>
<feature type="transmembrane region" description="Helical" evidence="2">
    <location>
        <begin position="90"/>
        <end position="115"/>
    </location>
</feature>
<feature type="transmembrane region" description="Helical" evidence="2">
    <location>
        <begin position="181"/>
        <end position="201"/>
    </location>
</feature>
<feature type="transmembrane region" description="Helical" evidence="2">
    <location>
        <begin position="221"/>
        <end position="239"/>
    </location>
</feature>
<feature type="compositionally biased region" description="Polar residues" evidence="1">
    <location>
        <begin position="356"/>
        <end position="367"/>
    </location>
</feature>
<keyword evidence="4" id="KW-0012">Acyltransferase</keyword>
<gene>
    <name evidence="4" type="ordered locus">Deipe_2258</name>
</gene>
<organism evidence="4 5">
    <name type="scientific">Deinococcus peraridilitoris (strain DSM 19664 / LMG 22246 / CIP 109416 / KR-200)</name>
    <dbReference type="NCBI Taxonomy" id="937777"/>
    <lineage>
        <taxon>Bacteria</taxon>
        <taxon>Thermotogati</taxon>
        <taxon>Deinococcota</taxon>
        <taxon>Deinococci</taxon>
        <taxon>Deinococcales</taxon>
        <taxon>Deinococcaceae</taxon>
        <taxon>Deinococcus</taxon>
    </lineage>
</organism>
<keyword evidence="5" id="KW-1185">Reference proteome</keyword>
<keyword evidence="2" id="KW-0472">Membrane</keyword>
<dbReference type="AlphaFoldDB" id="L0A2R8"/>
<feature type="domain" description="Acyltransferase 3" evidence="3">
    <location>
        <begin position="12"/>
        <end position="321"/>
    </location>
</feature>
<sequence length="367" mass="40687">MTAPQPDSSRFNNFDVLRFFGALLVFISHATFVPTGSLWADPLYALSGGQMTIGWIGVGLFFVVSGYLITQSWERRRGVLAFFRARAMRIYPALIVVVLGIFLIGGAISTSPAYFSQPGALSYLGNILVPFSDNHLPGVFEELPSSGVSDNFWTLRYEIGAYVLLALMGALQVWRRDTVLVLFLLVSLLFALGGSATNNGWFDLPRYFLAGSLVYLYRDKIRWTPGFALASLIGLALFTFTGGMKLAFSVFGTYLTLYLAFAPWLKLQRFGKYGDFSYGLYLTGLFIQQLVQRADPSLGMVANFMISFPIAMLAAVVLWYTVEKPALTFKGGKPKTRSAAPRPEYSGTYAVRRAPVNSQGYPRNSRR</sequence>
<evidence type="ECO:0000256" key="2">
    <source>
        <dbReference type="SAM" id="Phobius"/>
    </source>
</evidence>
<keyword evidence="2" id="KW-0812">Transmembrane</keyword>
<dbReference type="OrthoDB" id="9796461at2"/>
<dbReference type="GO" id="GO:0016020">
    <property type="term" value="C:membrane"/>
    <property type="evidence" value="ECO:0007669"/>
    <property type="project" value="TreeGrafter"/>
</dbReference>
<dbReference type="PANTHER" id="PTHR23028">
    <property type="entry name" value="ACETYLTRANSFERASE"/>
    <property type="match status" value="1"/>
</dbReference>
<dbReference type="PATRIC" id="fig|937777.3.peg.2258"/>
<evidence type="ECO:0000256" key="1">
    <source>
        <dbReference type="SAM" id="MobiDB-lite"/>
    </source>
</evidence>
<dbReference type="InterPro" id="IPR050879">
    <property type="entry name" value="Acyltransferase_3"/>
</dbReference>